<dbReference type="CDD" id="cd06261">
    <property type="entry name" value="TM_PBP2"/>
    <property type="match status" value="1"/>
</dbReference>
<dbReference type="Pfam" id="PF00528">
    <property type="entry name" value="BPD_transp_1"/>
    <property type="match status" value="1"/>
</dbReference>
<dbReference type="InterPro" id="IPR000515">
    <property type="entry name" value="MetI-like"/>
</dbReference>
<comment type="subcellular location">
    <subcellularLocation>
        <location evidence="1 7">Cell membrane</location>
        <topology evidence="1 7">Multi-pass membrane protein</topology>
    </subcellularLocation>
</comment>
<evidence type="ECO:0000256" key="7">
    <source>
        <dbReference type="RuleBase" id="RU363032"/>
    </source>
</evidence>
<evidence type="ECO:0000313" key="10">
    <source>
        <dbReference type="Proteomes" id="UP000295418"/>
    </source>
</evidence>
<feature type="transmembrane region" description="Helical" evidence="7">
    <location>
        <begin position="264"/>
        <end position="283"/>
    </location>
</feature>
<evidence type="ECO:0000256" key="1">
    <source>
        <dbReference type="ARBA" id="ARBA00004651"/>
    </source>
</evidence>
<feature type="transmembrane region" description="Helical" evidence="7">
    <location>
        <begin position="74"/>
        <end position="97"/>
    </location>
</feature>
<dbReference type="Proteomes" id="UP000295418">
    <property type="component" value="Unassembled WGS sequence"/>
</dbReference>
<feature type="transmembrane region" description="Helical" evidence="7">
    <location>
        <begin position="109"/>
        <end position="128"/>
    </location>
</feature>
<dbReference type="RefSeq" id="WP_132419431.1">
    <property type="nucleotide sequence ID" value="NZ_SKFG01000021.1"/>
</dbReference>
<evidence type="ECO:0000256" key="4">
    <source>
        <dbReference type="ARBA" id="ARBA00022692"/>
    </source>
</evidence>
<evidence type="ECO:0000256" key="6">
    <source>
        <dbReference type="ARBA" id="ARBA00023136"/>
    </source>
</evidence>
<dbReference type="PANTHER" id="PTHR43744">
    <property type="entry name" value="ABC TRANSPORTER PERMEASE PROTEIN MG189-RELATED-RELATED"/>
    <property type="match status" value="1"/>
</dbReference>
<dbReference type="PANTHER" id="PTHR43744:SF9">
    <property type="entry name" value="POLYGALACTURONAN_RHAMNOGALACTURONAN TRANSPORT SYSTEM PERMEASE PROTEIN YTCP"/>
    <property type="match status" value="1"/>
</dbReference>
<dbReference type="Gene3D" id="1.10.3720.10">
    <property type="entry name" value="MetI-like"/>
    <property type="match status" value="1"/>
</dbReference>
<keyword evidence="6 7" id="KW-0472">Membrane</keyword>
<dbReference type="InterPro" id="IPR035906">
    <property type="entry name" value="MetI-like_sf"/>
</dbReference>
<feature type="transmembrane region" description="Helical" evidence="7">
    <location>
        <begin position="140"/>
        <end position="161"/>
    </location>
</feature>
<gene>
    <name evidence="9" type="ORF">E0485_17885</name>
</gene>
<dbReference type="EMBL" id="SKFG01000021">
    <property type="protein sequence ID" value="TCZ75264.1"/>
    <property type="molecule type" value="Genomic_DNA"/>
</dbReference>
<dbReference type="AlphaFoldDB" id="A0A4R4E6D7"/>
<feature type="transmembrane region" description="Helical" evidence="7">
    <location>
        <begin position="12"/>
        <end position="31"/>
    </location>
</feature>
<protein>
    <submittedName>
        <fullName evidence="9">Carbohydrate ABC transporter permease</fullName>
    </submittedName>
</protein>
<evidence type="ECO:0000256" key="5">
    <source>
        <dbReference type="ARBA" id="ARBA00022989"/>
    </source>
</evidence>
<keyword evidence="10" id="KW-1185">Reference proteome</keyword>
<reference evidence="9 10" key="1">
    <citation type="submission" date="2019-03" db="EMBL/GenBank/DDBJ databases">
        <authorList>
            <person name="Kim M.K.M."/>
        </authorList>
    </citation>
    <scope>NUCLEOTIDE SEQUENCE [LARGE SCALE GENOMIC DNA]</scope>
    <source>
        <strain evidence="9 10">18JY21-1</strain>
    </source>
</reference>
<evidence type="ECO:0000256" key="2">
    <source>
        <dbReference type="ARBA" id="ARBA00022448"/>
    </source>
</evidence>
<feature type="domain" description="ABC transmembrane type-1" evidence="8">
    <location>
        <begin position="74"/>
        <end position="277"/>
    </location>
</feature>
<evidence type="ECO:0000256" key="3">
    <source>
        <dbReference type="ARBA" id="ARBA00022475"/>
    </source>
</evidence>
<dbReference type="GO" id="GO:0005886">
    <property type="term" value="C:plasma membrane"/>
    <property type="evidence" value="ECO:0007669"/>
    <property type="project" value="UniProtKB-SubCell"/>
</dbReference>
<evidence type="ECO:0000313" key="9">
    <source>
        <dbReference type="EMBL" id="TCZ75264.1"/>
    </source>
</evidence>
<dbReference type="PROSITE" id="PS50928">
    <property type="entry name" value="ABC_TM1"/>
    <property type="match status" value="1"/>
</dbReference>
<proteinExistence type="inferred from homology"/>
<comment type="similarity">
    <text evidence="7">Belongs to the binding-protein-dependent transport system permease family.</text>
</comment>
<evidence type="ECO:0000259" key="8">
    <source>
        <dbReference type="PROSITE" id="PS50928"/>
    </source>
</evidence>
<keyword evidence="3" id="KW-1003">Cell membrane</keyword>
<dbReference type="GO" id="GO:0055085">
    <property type="term" value="P:transmembrane transport"/>
    <property type="evidence" value="ECO:0007669"/>
    <property type="project" value="InterPro"/>
</dbReference>
<feature type="transmembrane region" description="Helical" evidence="7">
    <location>
        <begin position="182"/>
        <end position="204"/>
    </location>
</feature>
<dbReference type="SUPFAM" id="SSF161098">
    <property type="entry name" value="MetI-like"/>
    <property type="match status" value="1"/>
</dbReference>
<accession>A0A4R4E6D7</accession>
<comment type="caution">
    <text evidence="9">The sequence shown here is derived from an EMBL/GenBank/DDBJ whole genome shotgun (WGS) entry which is preliminary data.</text>
</comment>
<sequence length="298" mass="33292">MIRLGFSDRVMVAFIYVFLILLSFSSLYPFWNALVVSFNLGSDTAIGGVTFWPRKFTLENYQIILNDTRLLNGFFISISRTVVGTISAILVTAIVAYGLTRPNLMGRKFYTLFFIFTMYFSGGLIPSFLLNRSLGLMNSFLVFIIPSLVSVWNMIIFRTFFKSLPVGLEESAQIDGCSNWGIFFRIVLPLSGPVIATLSLFTAVAQWNDWFLASIYITSDSLIPVQTILRQTLNSNVLSDQSALLDTASLAILESARTVTAKSLQMAIMMVVTIPIVLVYPFVQKHFVKGVMIGSLKE</sequence>
<keyword evidence="5 7" id="KW-1133">Transmembrane helix</keyword>
<keyword evidence="4 7" id="KW-0812">Transmembrane</keyword>
<keyword evidence="2 7" id="KW-0813">Transport</keyword>
<name>A0A4R4E6D7_9BACL</name>
<dbReference type="OrthoDB" id="9810086at2"/>
<organism evidence="9 10">
    <name type="scientific">Paenibacillus albiflavus</name>
    <dbReference type="NCBI Taxonomy" id="2545760"/>
    <lineage>
        <taxon>Bacteria</taxon>
        <taxon>Bacillati</taxon>
        <taxon>Bacillota</taxon>
        <taxon>Bacilli</taxon>
        <taxon>Bacillales</taxon>
        <taxon>Paenibacillaceae</taxon>
        <taxon>Paenibacillus</taxon>
    </lineage>
</organism>